<dbReference type="AlphaFoldDB" id="A0A6A6FHV4"/>
<dbReference type="Proteomes" id="UP000799539">
    <property type="component" value="Unassembled WGS sequence"/>
</dbReference>
<protein>
    <submittedName>
        <fullName evidence="1">Uncharacterized protein</fullName>
    </submittedName>
</protein>
<gene>
    <name evidence="1" type="ORF">CERZMDRAFT_90553</name>
</gene>
<evidence type="ECO:0000313" key="1">
    <source>
        <dbReference type="EMBL" id="KAF2213056.1"/>
    </source>
</evidence>
<name>A0A6A6FHV4_9PEZI</name>
<sequence length="194" mass="22129">MRQYDTDEYSCKCNTRYSITKKNHKLQSTHIVLSEALSTMCSPSSRTHDGIQYVVQHRPVRTCIQSSKSSFWLHFSVNARIAKSLYALQTETSDPSSLLVVHWLLYLRQNELCIVILSQNVVCACTTRHCSRRELFAIGLKGSTAIMLKVRDNADVAWLGPTDHVIFYEWQSRLGDDVAILTAFSIHVAECFVR</sequence>
<evidence type="ECO:0000313" key="2">
    <source>
        <dbReference type="Proteomes" id="UP000799539"/>
    </source>
</evidence>
<keyword evidence="2" id="KW-1185">Reference proteome</keyword>
<accession>A0A6A6FHV4</accession>
<organism evidence="1 2">
    <name type="scientific">Cercospora zeae-maydis SCOH1-5</name>
    <dbReference type="NCBI Taxonomy" id="717836"/>
    <lineage>
        <taxon>Eukaryota</taxon>
        <taxon>Fungi</taxon>
        <taxon>Dikarya</taxon>
        <taxon>Ascomycota</taxon>
        <taxon>Pezizomycotina</taxon>
        <taxon>Dothideomycetes</taxon>
        <taxon>Dothideomycetidae</taxon>
        <taxon>Mycosphaerellales</taxon>
        <taxon>Mycosphaerellaceae</taxon>
        <taxon>Cercospora</taxon>
    </lineage>
</organism>
<dbReference type="EMBL" id="ML992671">
    <property type="protein sequence ID" value="KAF2213056.1"/>
    <property type="molecule type" value="Genomic_DNA"/>
</dbReference>
<proteinExistence type="predicted"/>
<reference evidence="1" key="1">
    <citation type="journal article" date="2020" name="Stud. Mycol.">
        <title>101 Dothideomycetes genomes: a test case for predicting lifestyles and emergence of pathogens.</title>
        <authorList>
            <person name="Haridas S."/>
            <person name="Albert R."/>
            <person name="Binder M."/>
            <person name="Bloem J."/>
            <person name="Labutti K."/>
            <person name="Salamov A."/>
            <person name="Andreopoulos B."/>
            <person name="Baker S."/>
            <person name="Barry K."/>
            <person name="Bills G."/>
            <person name="Bluhm B."/>
            <person name="Cannon C."/>
            <person name="Castanera R."/>
            <person name="Culley D."/>
            <person name="Daum C."/>
            <person name="Ezra D."/>
            <person name="Gonzalez J."/>
            <person name="Henrissat B."/>
            <person name="Kuo A."/>
            <person name="Liang C."/>
            <person name="Lipzen A."/>
            <person name="Lutzoni F."/>
            <person name="Magnuson J."/>
            <person name="Mondo S."/>
            <person name="Nolan M."/>
            <person name="Ohm R."/>
            <person name="Pangilinan J."/>
            <person name="Park H.-J."/>
            <person name="Ramirez L."/>
            <person name="Alfaro M."/>
            <person name="Sun H."/>
            <person name="Tritt A."/>
            <person name="Yoshinaga Y."/>
            <person name="Zwiers L.-H."/>
            <person name="Turgeon B."/>
            <person name="Goodwin S."/>
            <person name="Spatafora J."/>
            <person name="Crous P."/>
            <person name="Grigoriev I."/>
        </authorList>
    </citation>
    <scope>NUCLEOTIDE SEQUENCE</scope>
    <source>
        <strain evidence="1">SCOH1-5</strain>
    </source>
</reference>